<evidence type="ECO:0000313" key="1">
    <source>
        <dbReference type="EMBL" id="MCP2728978.1"/>
    </source>
</evidence>
<dbReference type="AlphaFoldDB" id="A0AAE3GSD3"/>
<organism evidence="1 2">
    <name type="scientific">Limnofasciculus baicalensis BBK-W-15</name>
    <dbReference type="NCBI Taxonomy" id="2699891"/>
    <lineage>
        <taxon>Bacteria</taxon>
        <taxon>Bacillati</taxon>
        <taxon>Cyanobacteriota</taxon>
        <taxon>Cyanophyceae</taxon>
        <taxon>Coleofasciculales</taxon>
        <taxon>Coleofasciculaceae</taxon>
        <taxon>Limnofasciculus</taxon>
        <taxon>Limnofasciculus baicalensis</taxon>
    </lineage>
</organism>
<sequence length="61" mass="6579">PHSPLATTLLTKILKSDTVQSGESSVGLSPIGRIEIEPYLIKALFSRALTGMDRVVTILSR</sequence>
<dbReference type="Proteomes" id="UP001204953">
    <property type="component" value="Unassembled WGS sequence"/>
</dbReference>
<gene>
    <name evidence="1" type="ORF">NJ959_10975</name>
</gene>
<keyword evidence="2" id="KW-1185">Reference proteome</keyword>
<reference evidence="1" key="1">
    <citation type="submission" date="2022-06" db="EMBL/GenBank/DDBJ databases">
        <title>New cyanobacteria of genus Symplocastrum in benthos of Lake Baikal.</title>
        <authorList>
            <person name="Sorokovikova E."/>
            <person name="Tikhonova I."/>
            <person name="Krasnopeev A."/>
            <person name="Evseev P."/>
            <person name="Gladkikh A."/>
            <person name="Belykh O."/>
        </authorList>
    </citation>
    <scope>NUCLEOTIDE SEQUENCE</scope>
    <source>
        <strain evidence="1">BBK-W-15</strain>
    </source>
</reference>
<accession>A0AAE3GSD3</accession>
<dbReference type="EMBL" id="JAMZMM010000086">
    <property type="protein sequence ID" value="MCP2728978.1"/>
    <property type="molecule type" value="Genomic_DNA"/>
</dbReference>
<evidence type="ECO:0000313" key="2">
    <source>
        <dbReference type="Proteomes" id="UP001204953"/>
    </source>
</evidence>
<comment type="caution">
    <text evidence="1">The sequence shown here is derived from an EMBL/GenBank/DDBJ whole genome shotgun (WGS) entry which is preliminary data.</text>
</comment>
<name>A0AAE3GSD3_9CYAN</name>
<proteinExistence type="predicted"/>
<feature type="non-terminal residue" evidence="1">
    <location>
        <position position="1"/>
    </location>
</feature>
<dbReference type="RefSeq" id="WP_254011767.1">
    <property type="nucleotide sequence ID" value="NZ_JAMZMM010000086.1"/>
</dbReference>
<protein>
    <submittedName>
        <fullName evidence="1">Uncharacterized protein</fullName>
    </submittedName>
</protein>